<evidence type="ECO:0000313" key="7">
    <source>
        <dbReference type="Proteomes" id="UP000824125"/>
    </source>
</evidence>
<comment type="caution">
    <text evidence="6">The sequence shown here is derived from an EMBL/GenBank/DDBJ whole genome shotgun (WGS) entry which is preliminary data.</text>
</comment>
<proteinExistence type="predicted"/>
<evidence type="ECO:0000256" key="1">
    <source>
        <dbReference type="ARBA" id="ARBA00004141"/>
    </source>
</evidence>
<dbReference type="InterPro" id="IPR003339">
    <property type="entry name" value="ABC/ECF_trnsptr_transmembrane"/>
</dbReference>
<keyword evidence="2 5" id="KW-0812">Transmembrane</keyword>
<gene>
    <name evidence="6" type="ORF">IAD23_05495</name>
</gene>
<accession>A0A9D1MUT5</accession>
<reference evidence="6" key="2">
    <citation type="journal article" date="2021" name="PeerJ">
        <title>Extensive microbial diversity within the chicken gut microbiome revealed by metagenomics and culture.</title>
        <authorList>
            <person name="Gilroy R."/>
            <person name="Ravi A."/>
            <person name="Getino M."/>
            <person name="Pursley I."/>
            <person name="Horton D.L."/>
            <person name="Alikhan N.F."/>
            <person name="Baker D."/>
            <person name="Gharbi K."/>
            <person name="Hall N."/>
            <person name="Watson M."/>
            <person name="Adriaenssens E.M."/>
            <person name="Foster-Nyarko E."/>
            <person name="Jarju S."/>
            <person name="Secka A."/>
            <person name="Antonio M."/>
            <person name="Oren A."/>
            <person name="Chaudhuri R.R."/>
            <person name="La Ragione R."/>
            <person name="Hildebrand F."/>
            <person name="Pallen M.J."/>
        </authorList>
    </citation>
    <scope>NUCLEOTIDE SEQUENCE</scope>
    <source>
        <strain evidence="6">CHK176-6737</strain>
    </source>
</reference>
<dbReference type="EMBL" id="DVNM01000029">
    <property type="protein sequence ID" value="HIU69397.1"/>
    <property type="molecule type" value="Genomic_DNA"/>
</dbReference>
<name>A0A9D1MUT5_9FIRM</name>
<evidence type="ECO:0000256" key="5">
    <source>
        <dbReference type="SAM" id="Phobius"/>
    </source>
</evidence>
<feature type="transmembrane region" description="Helical" evidence="5">
    <location>
        <begin position="128"/>
        <end position="151"/>
    </location>
</feature>
<sequence length="290" mass="32449">MRDRFSMYHPVCGFLFFIVAAVVSMVLFHPLFLSVSFLCALTYLLVLRGRKAFGLLLKFLLPMAAVVTLINALLNSYGTTVLFALPWGLPFTAEALLFGFCQALLFSSVLLWLFCYSDVMGSEKFLFVFGRIFPNTALLFSMTLRFIPLFVRRAGEIRMARRAAGIAGQHRLKEAVHVFSALATGCLESSVAMALSMRAKGYGAGQRRPFNRYRFKKKDALYFLFLLFCLAAVAAGGMADAYYFEFEPALYLETGPLFYLGLGAFFAFCISPVLLDAAEAVKWRILMSKI</sequence>
<protein>
    <submittedName>
        <fullName evidence="6">Energy-coupling factor transporter transmembrane protein EcfT</fullName>
    </submittedName>
</protein>
<evidence type="ECO:0000313" key="6">
    <source>
        <dbReference type="EMBL" id="HIU69397.1"/>
    </source>
</evidence>
<dbReference type="CDD" id="cd16914">
    <property type="entry name" value="EcfT"/>
    <property type="match status" value="1"/>
</dbReference>
<evidence type="ECO:0000256" key="3">
    <source>
        <dbReference type="ARBA" id="ARBA00022989"/>
    </source>
</evidence>
<feature type="transmembrane region" description="Helical" evidence="5">
    <location>
        <begin position="220"/>
        <end position="244"/>
    </location>
</feature>
<feature type="transmembrane region" description="Helical" evidence="5">
    <location>
        <begin position="178"/>
        <end position="199"/>
    </location>
</feature>
<feature type="transmembrane region" description="Helical" evidence="5">
    <location>
        <begin position="59"/>
        <end position="89"/>
    </location>
</feature>
<dbReference type="Proteomes" id="UP000824125">
    <property type="component" value="Unassembled WGS sequence"/>
</dbReference>
<dbReference type="GO" id="GO:0005886">
    <property type="term" value="C:plasma membrane"/>
    <property type="evidence" value="ECO:0007669"/>
    <property type="project" value="UniProtKB-ARBA"/>
</dbReference>
<evidence type="ECO:0000256" key="2">
    <source>
        <dbReference type="ARBA" id="ARBA00022692"/>
    </source>
</evidence>
<comment type="subcellular location">
    <subcellularLocation>
        <location evidence="1">Membrane</location>
        <topology evidence="1">Multi-pass membrane protein</topology>
    </subcellularLocation>
</comment>
<feature type="transmembrane region" description="Helical" evidence="5">
    <location>
        <begin position="256"/>
        <end position="275"/>
    </location>
</feature>
<keyword evidence="4 5" id="KW-0472">Membrane</keyword>
<feature type="transmembrane region" description="Helical" evidence="5">
    <location>
        <begin position="7"/>
        <end position="25"/>
    </location>
</feature>
<keyword evidence="3 5" id="KW-1133">Transmembrane helix</keyword>
<reference evidence="6" key="1">
    <citation type="submission" date="2020-10" db="EMBL/GenBank/DDBJ databases">
        <authorList>
            <person name="Gilroy R."/>
        </authorList>
    </citation>
    <scope>NUCLEOTIDE SEQUENCE</scope>
    <source>
        <strain evidence="6">CHK176-6737</strain>
    </source>
</reference>
<dbReference type="AlphaFoldDB" id="A0A9D1MUT5"/>
<feature type="transmembrane region" description="Helical" evidence="5">
    <location>
        <begin position="95"/>
        <end position="116"/>
    </location>
</feature>
<organism evidence="6 7">
    <name type="scientific">Candidatus Scybalenecus merdavium</name>
    <dbReference type="NCBI Taxonomy" id="2840939"/>
    <lineage>
        <taxon>Bacteria</taxon>
        <taxon>Bacillati</taxon>
        <taxon>Bacillota</taxon>
        <taxon>Clostridia</taxon>
        <taxon>Eubacteriales</taxon>
        <taxon>Oscillospiraceae</taxon>
        <taxon>Oscillospiraceae incertae sedis</taxon>
        <taxon>Candidatus Scybalenecus</taxon>
    </lineage>
</organism>
<feature type="transmembrane region" description="Helical" evidence="5">
    <location>
        <begin position="31"/>
        <end position="47"/>
    </location>
</feature>
<evidence type="ECO:0000256" key="4">
    <source>
        <dbReference type="ARBA" id="ARBA00023136"/>
    </source>
</evidence>